<sequence length="9" mass="1023">EPLAHRIST</sequence>
<reference evidence="2" key="1">
    <citation type="submission" date="2016-03" db="EMBL/GenBank/DDBJ databases">
        <authorList>
            <person name="Sibley D."/>
            <person name="Venepally P."/>
            <person name="Karamycheva S."/>
            <person name="Hadjithomas M."/>
            <person name="Khan A."/>
            <person name="Brunk B."/>
            <person name="Roos D."/>
            <person name="Caler E."/>
            <person name="Lorenzi H."/>
        </authorList>
    </citation>
    <scope>NUCLEOTIDE SEQUENCE [LARGE SCALE GENOMIC DNA]</scope>
    <source>
        <strain evidence="2">TgCatPRC2</strain>
    </source>
</reference>
<evidence type="ECO:0000313" key="2">
    <source>
        <dbReference type="Proteomes" id="UP000075225"/>
    </source>
</evidence>
<gene>
    <name evidence="1" type="ORF">TGPRC2_287500B</name>
</gene>
<comment type="caution">
    <text evidence="1">The sequence shown here is derived from an EMBL/GenBank/DDBJ whole genome shotgun (WGS) entry which is preliminary data.</text>
</comment>
<name>A0A151GZ26_TOXGO</name>
<dbReference type="Proteomes" id="UP000075225">
    <property type="component" value="Unassembled WGS sequence"/>
</dbReference>
<feature type="non-terminal residue" evidence="1">
    <location>
        <position position="1"/>
    </location>
</feature>
<accession>A0A151GZ26</accession>
<proteinExistence type="predicted"/>
<dbReference type="VEuPathDB" id="ToxoDB:TGPRC2_287500B"/>
<feature type="non-terminal residue" evidence="1">
    <location>
        <position position="9"/>
    </location>
</feature>
<dbReference type="EMBL" id="AHZP02003029">
    <property type="protein sequence ID" value="KYK62350.1"/>
    <property type="molecule type" value="Genomic_DNA"/>
</dbReference>
<protein>
    <submittedName>
        <fullName evidence="1">Putative T complex chaperonin</fullName>
    </submittedName>
</protein>
<organism evidence="1 2">
    <name type="scientific">Toxoplasma gondii TgCatPRC2</name>
    <dbReference type="NCBI Taxonomy" id="1130821"/>
    <lineage>
        <taxon>Eukaryota</taxon>
        <taxon>Sar</taxon>
        <taxon>Alveolata</taxon>
        <taxon>Apicomplexa</taxon>
        <taxon>Conoidasida</taxon>
        <taxon>Coccidia</taxon>
        <taxon>Eucoccidiorida</taxon>
        <taxon>Eimeriorina</taxon>
        <taxon>Sarcocystidae</taxon>
        <taxon>Toxoplasma</taxon>
    </lineage>
</organism>
<evidence type="ECO:0000313" key="1">
    <source>
        <dbReference type="EMBL" id="KYK62350.1"/>
    </source>
</evidence>